<evidence type="ECO:0000313" key="3">
    <source>
        <dbReference type="Proteomes" id="UP001367316"/>
    </source>
</evidence>
<gene>
    <name evidence="2" type="ORF">JOL62DRAFT_606039</name>
</gene>
<reference evidence="2 3" key="1">
    <citation type="submission" date="2024-04" db="EMBL/GenBank/DDBJ databases">
        <title>Phyllosticta paracitricarpa is synonymous to the EU quarantine fungus P. citricarpa based on phylogenomic analyses.</title>
        <authorList>
            <consortium name="Lawrence Berkeley National Laboratory"/>
            <person name="Van ingen-buijs V.A."/>
            <person name="Van westerhoven A.C."/>
            <person name="Haridas S."/>
            <person name="Skiadas P."/>
            <person name="Martin F."/>
            <person name="Groenewald J.Z."/>
            <person name="Crous P.W."/>
            <person name="Seidl M.F."/>
        </authorList>
    </citation>
    <scope>NUCLEOTIDE SEQUENCE [LARGE SCALE GENOMIC DNA]</scope>
    <source>
        <strain evidence="2 3">CBS 141358</strain>
    </source>
</reference>
<evidence type="ECO:0000256" key="1">
    <source>
        <dbReference type="SAM" id="SignalP"/>
    </source>
</evidence>
<accession>A0ABR1MYQ6</accession>
<comment type="caution">
    <text evidence="2">The sequence shown here is derived from an EMBL/GenBank/DDBJ whole genome shotgun (WGS) entry which is preliminary data.</text>
</comment>
<keyword evidence="1" id="KW-0732">Signal</keyword>
<dbReference type="Proteomes" id="UP001367316">
    <property type="component" value="Unassembled WGS sequence"/>
</dbReference>
<name>A0ABR1MYQ6_9PEZI</name>
<protein>
    <submittedName>
        <fullName evidence="2">Uncharacterized protein</fullName>
    </submittedName>
</protein>
<sequence>MTTTSVSAFLGAFLCLVEIPFAFAASQRSNPAPFLKAQSLAPSIKDDTPKQTTQSIKAPQVLLCTKNPAYDTQVRCADKEHSSTLQFMHGEHSSADESKREARVESIAFTFSHSRPSPEKLENPAISHDPSTFFDSPIVLLLLFKSVVISDPRLLKLIKRIVLDGFRDCHRIADDENWEFDEVQLDRVGAIARDFDPTKQLQDDVILSSDVSFERSNVLVKLFVLLLEILDLRTLVFRCGLGCIVLDSLLFKLAFCLDESIVRFSPSLIGAGDLSLGLLKALIRVSE</sequence>
<evidence type="ECO:0000313" key="2">
    <source>
        <dbReference type="EMBL" id="KAK7608117.1"/>
    </source>
</evidence>
<proteinExistence type="predicted"/>
<keyword evidence="3" id="KW-1185">Reference proteome</keyword>
<organism evidence="2 3">
    <name type="scientific">Phyllosticta paracitricarpa</name>
    <dbReference type="NCBI Taxonomy" id="2016321"/>
    <lineage>
        <taxon>Eukaryota</taxon>
        <taxon>Fungi</taxon>
        <taxon>Dikarya</taxon>
        <taxon>Ascomycota</taxon>
        <taxon>Pezizomycotina</taxon>
        <taxon>Dothideomycetes</taxon>
        <taxon>Dothideomycetes incertae sedis</taxon>
        <taxon>Botryosphaeriales</taxon>
        <taxon>Phyllostictaceae</taxon>
        <taxon>Phyllosticta</taxon>
    </lineage>
</organism>
<feature type="chain" id="PRO_5046655226" evidence="1">
    <location>
        <begin position="25"/>
        <end position="287"/>
    </location>
</feature>
<dbReference type="EMBL" id="JBBPBF010000031">
    <property type="protein sequence ID" value="KAK7608117.1"/>
    <property type="molecule type" value="Genomic_DNA"/>
</dbReference>
<feature type="signal peptide" evidence="1">
    <location>
        <begin position="1"/>
        <end position="24"/>
    </location>
</feature>